<dbReference type="AlphaFoldDB" id="A0A173ZLN9"/>
<evidence type="ECO:0000313" key="1">
    <source>
        <dbReference type="EMBL" id="CUN77332.1"/>
    </source>
</evidence>
<dbReference type="EMBL" id="CYZU01000003">
    <property type="protein sequence ID" value="CUN77332.1"/>
    <property type="molecule type" value="Genomic_DNA"/>
</dbReference>
<name>A0A173ZLN9_9FIRM</name>
<evidence type="ECO:0000313" key="2">
    <source>
        <dbReference type="Proteomes" id="UP000095544"/>
    </source>
</evidence>
<protein>
    <submittedName>
        <fullName evidence="1">Uncharacterized protein</fullName>
    </submittedName>
</protein>
<sequence>MENFIFMEVLTDTYFRWGRAVFRYVKSEKEWTEVELTCVGSGTVTILMNGKNAGIVSVSENGKEEVSSAIVTAAPIRMSAGVYELCLRFENPEKLEILSIRLK</sequence>
<gene>
    <name evidence="1" type="ORF">ERS852491_00463</name>
</gene>
<proteinExistence type="predicted"/>
<dbReference type="STRING" id="39482.ERS852491_00463"/>
<dbReference type="Proteomes" id="UP000095544">
    <property type="component" value="Unassembled WGS sequence"/>
</dbReference>
<organism evidence="1 2">
    <name type="scientific">Faecalicatena contorta</name>
    <dbReference type="NCBI Taxonomy" id="39482"/>
    <lineage>
        <taxon>Bacteria</taxon>
        <taxon>Bacillati</taxon>
        <taxon>Bacillota</taxon>
        <taxon>Clostridia</taxon>
        <taxon>Lachnospirales</taxon>
        <taxon>Lachnospiraceae</taxon>
        <taxon>Faecalicatena</taxon>
    </lineage>
</organism>
<reference evidence="1 2" key="1">
    <citation type="submission" date="2015-09" db="EMBL/GenBank/DDBJ databases">
        <authorList>
            <consortium name="Pathogen Informatics"/>
        </authorList>
    </citation>
    <scope>NUCLEOTIDE SEQUENCE [LARGE SCALE GENOMIC DNA]</scope>
    <source>
        <strain evidence="1 2">2789STDY5834876</strain>
    </source>
</reference>
<accession>A0A173ZLN9</accession>